<evidence type="ECO:0000256" key="4">
    <source>
        <dbReference type="PIRSR" id="PIRSR606118-50"/>
    </source>
</evidence>
<evidence type="ECO:0000259" key="7">
    <source>
        <dbReference type="PROSITE" id="PS51736"/>
    </source>
</evidence>
<name>A0A916KMC2_DEHMC</name>
<dbReference type="GO" id="GO:0003677">
    <property type="term" value="F:DNA binding"/>
    <property type="evidence" value="ECO:0007669"/>
    <property type="project" value="UniProtKB-KW"/>
</dbReference>
<dbReference type="PROSITE" id="PS00397">
    <property type="entry name" value="RECOMBINASES_1"/>
    <property type="match status" value="1"/>
</dbReference>
<evidence type="ECO:0000313" key="9">
    <source>
        <dbReference type="Proteomes" id="UP000000433"/>
    </source>
</evidence>
<dbReference type="PANTHER" id="PTHR30461">
    <property type="entry name" value="DNA-INVERTASE FROM LAMBDOID PROPHAGE"/>
    <property type="match status" value="1"/>
</dbReference>
<dbReference type="SUPFAM" id="SSF53041">
    <property type="entry name" value="Resolvase-like"/>
    <property type="match status" value="1"/>
</dbReference>
<dbReference type="Pfam" id="PF00239">
    <property type="entry name" value="Resolvase"/>
    <property type="match status" value="1"/>
</dbReference>
<dbReference type="InterPro" id="IPR036162">
    <property type="entry name" value="Resolvase-like_N_sf"/>
</dbReference>
<keyword evidence="2" id="KW-0238">DNA-binding</keyword>
<accession>A0A916KMC2</accession>
<feature type="active site" description="O-(5'-phospho-DNA)-serine intermediate" evidence="4 5">
    <location>
        <position position="11"/>
    </location>
</feature>
<dbReference type="PANTHER" id="PTHR30461:SF2">
    <property type="entry name" value="SERINE RECOMBINASE PINE-RELATED"/>
    <property type="match status" value="1"/>
</dbReference>
<evidence type="ECO:0000256" key="6">
    <source>
        <dbReference type="SAM" id="MobiDB-lite"/>
    </source>
</evidence>
<keyword evidence="3" id="KW-0233">DNA recombination</keyword>
<keyword evidence="1" id="KW-0229">DNA integration</keyword>
<evidence type="ECO:0000256" key="3">
    <source>
        <dbReference type="ARBA" id="ARBA00023172"/>
    </source>
</evidence>
<evidence type="ECO:0000256" key="2">
    <source>
        <dbReference type="ARBA" id="ARBA00023125"/>
    </source>
</evidence>
<gene>
    <name evidence="8" type="ordered locus">cbdbA709</name>
</gene>
<dbReference type="InterPro" id="IPR006119">
    <property type="entry name" value="Resolv_N"/>
</dbReference>
<dbReference type="AlphaFoldDB" id="A0A916KMC2"/>
<dbReference type="PROSITE" id="PS51736">
    <property type="entry name" value="RECOMBINASES_3"/>
    <property type="match status" value="1"/>
</dbReference>
<dbReference type="EMBL" id="AJ965256">
    <property type="protein sequence ID" value="CAI82871.1"/>
    <property type="molecule type" value="Genomic_DNA"/>
</dbReference>
<dbReference type="SMART" id="SM00857">
    <property type="entry name" value="Resolvase"/>
    <property type="match status" value="1"/>
</dbReference>
<evidence type="ECO:0000256" key="5">
    <source>
        <dbReference type="PROSITE-ProRule" id="PRU10137"/>
    </source>
</evidence>
<dbReference type="InterPro" id="IPR050639">
    <property type="entry name" value="SSR_resolvase"/>
</dbReference>
<organism evidence="8 9">
    <name type="scientific">Dehalococcoides mccartyi (strain CBDB1)</name>
    <dbReference type="NCBI Taxonomy" id="255470"/>
    <lineage>
        <taxon>Bacteria</taxon>
        <taxon>Bacillati</taxon>
        <taxon>Chloroflexota</taxon>
        <taxon>Dehalococcoidia</taxon>
        <taxon>Dehalococcoidales</taxon>
        <taxon>Dehalococcoidaceae</taxon>
        <taxon>Dehalococcoides</taxon>
    </lineage>
</organism>
<evidence type="ECO:0000256" key="1">
    <source>
        <dbReference type="ARBA" id="ARBA00022908"/>
    </source>
</evidence>
<feature type="domain" description="Resolvase/invertase-type recombinase catalytic" evidence="7">
    <location>
        <begin position="3"/>
        <end position="147"/>
    </location>
</feature>
<dbReference type="Gene3D" id="3.40.50.1390">
    <property type="entry name" value="Resolvase, N-terminal catalytic domain"/>
    <property type="match status" value="1"/>
</dbReference>
<dbReference type="InterPro" id="IPR006118">
    <property type="entry name" value="Recombinase_CS"/>
</dbReference>
<keyword evidence="9" id="KW-1185">Reference proteome</keyword>
<dbReference type="GO" id="GO:0000150">
    <property type="term" value="F:DNA strand exchange activity"/>
    <property type="evidence" value="ECO:0007669"/>
    <property type="project" value="InterPro"/>
</dbReference>
<reference evidence="8 9" key="1">
    <citation type="journal article" date="2005" name="Nat. Biotechnol.">
        <title>Genome sequence of the chlorinated compound-respiring bacterium Dehalococcoides species strain CBDB1.</title>
        <authorList>
            <person name="Kube M."/>
            <person name="Beck A."/>
            <person name="Zinder S.H."/>
            <person name="Kuhl H."/>
            <person name="Reinhardt R."/>
            <person name="Adrian L."/>
        </authorList>
    </citation>
    <scope>NUCLEOTIDE SEQUENCE [LARGE SCALE GENOMIC DNA]</scope>
    <source>
        <strain evidence="8 9">CBDB1</strain>
    </source>
</reference>
<dbReference type="GO" id="GO:0015074">
    <property type="term" value="P:DNA integration"/>
    <property type="evidence" value="ECO:0007669"/>
    <property type="project" value="UniProtKB-KW"/>
</dbReference>
<sequence length="171" mass="19560">MPKTAIYARVSTDKQTEANQLLALTQWANSRGWEIHEVYQEADTSWKAGHQKELARLKTDAQHRKFDTVLVWALDRMSREGALVTLSLVDQLKAYGCRLISYQEPWTEAPGAAGEVMYAIAGWVAKMESQRRSERTKAGLARLKAQGKTLGRPKGSVDRKRRKRRNYYVNH</sequence>
<dbReference type="CDD" id="cd03768">
    <property type="entry name" value="SR_ResInv"/>
    <property type="match status" value="1"/>
</dbReference>
<proteinExistence type="predicted"/>
<dbReference type="RefSeq" id="WP_011309222.1">
    <property type="nucleotide sequence ID" value="NC_007356.1"/>
</dbReference>
<evidence type="ECO:0000313" key="8">
    <source>
        <dbReference type="EMBL" id="CAI82871.1"/>
    </source>
</evidence>
<feature type="compositionally biased region" description="Basic residues" evidence="6">
    <location>
        <begin position="159"/>
        <end position="171"/>
    </location>
</feature>
<protein>
    <submittedName>
        <fullName evidence="8">Probable site-specific recombinase / resolvase,fragment</fullName>
    </submittedName>
</protein>
<dbReference type="KEGG" id="deh:cbdbA709"/>
<feature type="region of interest" description="Disordered" evidence="6">
    <location>
        <begin position="147"/>
        <end position="171"/>
    </location>
</feature>
<dbReference type="Proteomes" id="UP000000433">
    <property type="component" value="Chromosome"/>
</dbReference>